<feature type="transmembrane region" description="Helical" evidence="10">
    <location>
        <begin position="12"/>
        <end position="36"/>
    </location>
</feature>
<dbReference type="SMART" id="SM00304">
    <property type="entry name" value="HAMP"/>
    <property type="match status" value="1"/>
</dbReference>
<name>A0A9D1EST1_9FIRM</name>
<evidence type="ECO:0000256" key="3">
    <source>
        <dbReference type="ARBA" id="ARBA00012438"/>
    </source>
</evidence>
<dbReference type="InterPro" id="IPR005467">
    <property type="entry name" value="His_kinase_dom"/>
</dbReference>
<dbReference type="PROSITE" id="PS50885">
    <property type="entry name" value="HAMP"/>
    <property type="match status" value="1"/>
</dbReference>
<evidence type="ECO:0000256" key="4">
    <source>
        <dbReference type="ARBA" id="ARBA00022553"/>
    </source>
</evidence>
<keyword evidence="7" id="KW-0902">Two-component regulatory system</keyword>
<sequence>MLRRKLGESLTARIFVITFLILLGAGAGIFGLMAWATPMTYTAVVNDDLQRRVDSLVEKLSNTDLDDCGPVLDAFIRSAGADAFLVGPDEAIANVGSKLAIQTVYESDASEVSFSGHSASDASVNADEISSETAFDSGASASSSEISSDSAGEASSGTASGETSAADDLEHNQTLSWEPAGTGNEDVLTITTAKQSTIAADITFADQEESYTLYVTPHIKAENLAVRALKKMAPWLLLVLLALSWLCAWAYSRYITRPIVRLSEIAGRMAGLDFDWKCGEKRRDEIGALGRSLDQMAQRLSAALSELETTNRALRGEVEQERELDRQRMAFFSAASHELKTPVTILKGQLAGMLEGIGVYRDREKYLLRSLKVTGRMENLIREMLVISRIEAGLSSVSQESVDLSGLVERQLSLDGELFAQRGQRLEPLLTPGLFVTGDPSLLGKAIGNLLSNAAHYSPEAAKIRVWCGMEQGSPVLRIENTGAHIRDDALPHLFEPFYREDSSRSRATGGSGLGLYLVRMILERHHAICAIENTENGVRAEIHFAAR</sequence>
<feature type="coiled-coil region" evidence="8">
    <location>
        <begin position="293"/>
        <end position="324"/>
    </location>
</feature>
<feature type="domain" description="HAMP" evidence="12">
    <location>
        <begin position="253"/>
        <end position="305"/>
    </location>
</feature>
<reference evidence="13" key="1">
    <citation type="submission" date="2020-10" db="EMBL/GenBank/DDBJ databases">
        <authorList>
            <person name="Gilroy R."/>
        </authorList>
    </citation>
    <scope>NUCLEOTIDE SEQUENCE</scope>
    <source>
        <strain evidence="13">CHK190-19873</strain>
    </source>
</reference>
<dbReference type="GO" id="GO:0000155">
    <property type="term" value="F:phosphorelay sensor kinase activity"/>
    <property type="evidence" value="ECO:0007669"/>
    <property type="project" value="InterPro"/>
</dbReference>
<dbReference type="InterPro" id="IPR004358">
    <property type="entry name" value="Sig_transdc_His_kin-like_C"/>
</dbReference>
<evidence type="ECO:0000256" key="2">
    <source>
        <dbReference type="ARBA" id="ARBA00004370"/>
    </source>
</evidence>
<dbReference type="Pfam" id="PF00672">
    <property type="entry name" value="HAMP"/>
    <property type="match status" value="1"/>
</dbReference>
<feature type="region of interest" description="Disordered" evidence="9">
    <location>
        <begin position="125"/>
        <end position="166"/>
    </location>
</feature>
<dbReference type="Gene3D" id="1.10.287.130">
    <property type="match status" value="1"/>
</dbReference>
<comment type="caution">
    <text evidence="13">The sequence shown here is derived from an EMBL/GenBank/DDBJ whole genome shotgun (WGS) entry which is preliminary data.</text>
</comment>
<dbReference type="EMBL" id="DVIQ01000026">
    <property type="protein sequence ID" value="HIS31026.1"/>
    <property type="molecule type" value="Genomic_DNA"/>
</dbReference>
<accession>A0A9D1EST1</accession>
<proteinExistence type="predicted"/>
<keyword evidence="8" id="KW-0175">Coiled coil</keyword>
<dbReference type="InterPro" id="IPR003661">
    <property type="entry name" value="HisK_dim/P_dom"/>
</dbReference>
<keyword evidence="5" id="KW-0808">Transferase</keyword>
<dbReference type="InterPro" id="IPR050351">
    <property type="entry name" value="BphY/WalK/GraS-like"/>
</dbReference>
<comment type="catalytic activity">
    <reaction evidence="1">
        <text>ATP + protein L-histidine = ADP + protein N-phospho-L-histidine.</text>
        <dbReference type="EC" id="2.7.13.3"/>
    </reaction>
</comment>
<keyword evidence="10" id="KW-0812">Transmembrane</keyword>
<dbReference type="Pfam" id="PF02518">
    <property type="entry name" value="HATPase_c"/>
    <property type="match status" value="1"/>
</dbReference>
<evidence type="ECO:0000256" key="9">
    <source>
        <dbReference type="SAM" id="MobiDB-lite"/>
    </source>
</evidence>
<keyword evidence="10" id="KW-0472">Membrane</keyword>
<dbReference type="SMART" id="SM00388">
    <property type="entry name" value="HisKA"/>
    <property type="match status" value="1"/>
</dbReference>
<dbReference type="SUPFAM" id="SSF158472">
    <property type="entry name" value="HAMP domain-like"/>
    <property type="match status" value="1"/>
</dbReference>
<evidence type="ECO:0000313" key="14">
    <source>
        <dbReference type="Proteomes" id="UP000823935"/>
    </source>
</evidence>
<dbReference type="CDD" id="cd06225">
    <property type="entry name" value="HAMP"/>
    <property type="match status" value="1"/>
</dbReference>
<dbReference type="PRINTS" id="PR00344">
    <property type="entry name" value="BCTRLSENSOR"/>
</dbReference>
<dbReference type="Proteomes" id="UP000823935">
    <property type="component" value="Unassembled WGS sequence"/>
</dbReference>
<dbReference type="Pfam" id="PF00512">
    <property type="entry name" value="HisKA"/>
    <property type="match status" value="1"/>
</dbReference>
<feature type="compositionally biased region" description="Low complexity" evidence="9">
    <location>
        <begin position="133"/>
        <end position="166"/>
    </location>
</feature>
<feature type="domain" description="Histidine kinase" evidence="11">
    <location>
        <begin position="334"/>
        <end position="548"/>
    </location>
</feature>
<dbReference type="InterPro" id="IPR003594">
    <property type="entry name" value="HATPase_dom"/>
</dbReference>
<dbReference type="Gene3D" id="6.10.340.10">
    <property type="match status" value="1"/>
</dbReference>
<dbReference type="AlphaFoldDB" id="A0A9D1EST1"/>
<dbReference type="CDD" id="cd00082">
    <property type="entry name" value="HisKA"/>
    <property type="match status" value="1"/>
</dbReference>
<evidence type="ECO:0000256" key="8">
    <source>
        <dbReference type="SAM" id="Coils"/>
    </source>
</evidence>
<dbReference type="GO" id="GO:0005886">
    <property type="term" value="C:plasma membrane"/>
    <property type="evidence" value="ECO:0007669"/>
    <property type="project" value="TreeGrafter"/>
</dbReference>
<dbReference type="EC" id="2.7.13.3" evidence="3"/>
<keyword evidence="4" id="KW-0597">Phosphoprotein</keyword>
<dbReference type="InterPro" id="IPR003660">
    <property type="entry name" value="HAMP_dom"/>
</dbReference>
<evidence type="ECO:0000313" key="13">
    <source>
        <dbReference type="EMBL" id="HIS31026.1"/>
    </source>
</evidence>
<evidence type="ECO:0000259" key="12">
    <source>
        <dbReference type="PROSITE" id="PS50885"/>
    </source>
</evidence>
<dbReference type="GO" id="GO:0004721">
    <property type="term" value="F:phosphoprotein phosphatase activity"/>
    <property type="evidence" value="ECO:0007669"/>
    <property type="project" value="TreeGrafter"/>
</dbReference>
<reference evidence="13" key="2">
    <citation type="journal article" date="2021" name="PeerJ">
        <title>Extensive microbial diversity within the chicken gut microbiome revealed by metagenomics and culture.</title>
        <authorList>
            <person name="Gilroy R."/>
            <person name="Ravi A."/>
            <person name="Getino M."/>
            <person name="Pursley I."/>
            <person name="Horton D.L."/>
            <person name="Alikhan N.F."/>
            <person name="Baker D."/>
            <person name="Gharbi K."/>
            <person name="Hall N."/>
            <person name="Watson M."/>
            <person name="Adriaenssens E.M."/>
            <person name="Foster-Nyarko E."/>
            <person name="Jarju S."/>
            <person name="Secka A."/>
            <person name="Antonio M."/>
            <person name="Oren A."/>
            <person name="Chaudhuri R.R."/>
            <person name="La Ragione R."/>
            <person name="Hildebrand F."/>
            <person name="Pallen M.J."/>
        </authorList>
    </citation>
    <scope>NUCLEOTIDE SEQUENCE</scope>
    <source>
        <strain evidence="13">CHK190-19873</strain>
    </source>
</reference>
<evidence type="ECO:0000256" key="6">
    <source>
        <dbReference type="ARBA" id="ARBA00022777"/>
    </source>
</evidence>
<keyword evidence="10" id="KW-1133">Transmembrane helix</keyword>
<feature type="transmembrane region" description="Helical" evidence="10">
    <location>
        <begin position="232"/>
        <end position="251"/>
    </location>
</feature>
<dbReference type="InterPro" id="IPR036097">
    <property type="entry name" value="HisK_dim/P_sf"/>
</dbReference>
<keyword evidence="6" id="KW-0418">Kinase</keyword>
<dbReference type="GO" id="GO:0016036">
    <property type="term" value="P:cellular response to phosphate starvation"/>
    <property type="evidence" value="ECO:0007669"/>
    <property type="project" value="TreeGrafter"/>
</dbReference>
<evidence type="ECO:0000259" key="11">
    <source>
        <dbReference type="PROSITE" id="PS50109"/>
    </source>
</evidence>
<evidence type="ECO:0000256" key="10">
    <source>
        <dbReference type="SAM" id="Phobius"/>
    </source>
</evidence>
<protein>
    <recommendedName>
        <fullName evidence="3">histidine kinase</fullName>
        <ecNumber evidence="3">2.7.13.3</ecNumber>
    </recommendedName>
</protein>
<dbReference type="PROSITE" id="PS50109">
    <property type="entry name" value="HIS_KIN"/>
    <property type="match status" value="1"/>
</dbReference>
<dbReference type="SMART" id="SM00387">
    <property type="entry name" value="HATPase_c"/>
    <property type="match status" value="1"/>
</dbReference>
<evidence type="ECO:0000256" key="5">
    <source>
        <dbReference type="ARBA" id="ARBA00022679"/>
    </source>
</evidence>
<evidence type="ECO:0000256" key="7">
    <source>
        <dbReference type="ARBA" id="ARBA00023012"/>
    </source>
</evidence>
<organism evidence="13 14">
    <name type="scientific">Candidatus Limivivens intestinipullorum</name>
    <dbReference type="NCBI Taxonomy" id="2840858"/>
    <lineage>
        <taxon>Bacteria</taxon>
        <taxon>Bacillati</taxon>
        <taxon>Bacillota</taxon>
        <taxon>Clostridia</taxon>
        <taxon>Lachnospirales</taxon>
        <taxon>Lachnospiraceae</taxon>
        <taxon>Lachnospiraceae incertae sedis</taxon>
        <taxon>Candidatus Limivivens</taxon>
    </lineage>
</organism>
<dbReference type="SUPFAM" id="SSF47384">
    <property type="entry name" value="Homodimeric domain of signal transducing histidine kinase"/>
    <property type="match status" value="1"/>
</dbReference>
<dbReference type="SUPFAM" id="SSF55874">
    <property type="entry name" value="ATPase domain of HSP90 chaperone/DNA topoisomerase II/histidine kinase"/>
    <property type="match status" value="1"/>
</dbReference>
<dbReference type="PANTHER" id="PTHR45453:SF3">
    <property type="entry name" value="HISTIDINE KINASE"/>
    <property type="match status" value="1"/>
</dbReference>
<dbReference type="PANTHER" id="PTHR45453">
    <property type="entry name" value="PHOSPHATE REGULON SENSOR PROTEIN PHOR"/>
    <property type="match status" value="1"/>
</dbReference>
<dbReference type="InterPro" id="IPR036890">
    <property type="entry name" value="HATPase_C_sf"/>
</dbReference>
<gene>
    <name evidence="13" type="ORF">IAB44_05675</name>
</gene>
<evidence type="ECO:0000256" key="1">
    <source>
        <dbReference type="ARBA" id="ARBA00000085"/>
    </source>
</evidence>
<comment type="subcellular location">
    <subcellularLocation>
        <location evidence="2">Membrane</location>
    </subcellularLocation>
</comment>
<dbReference type="Gene3D" id="3.30.565.10">
    <property type="entry name" value="Histidine kinase-like ATPase, C-terminal domain"/>
    <property type="match status" value="1"/>
</dbReference>